<dbReference type="SMART" id="SM00831">
    <property type="entry name" value="Cation_ATPase_N"/>
    <property type="match status" value="1"/>
</dbReference>
<dbReference type="SFLD" id="SFLDF00027">
    <property type="entry name" value="p-type_atpase"/>
    <property type="match status" value="1"/>
</dbReference>
<dbReference type="GO" id="GO:0005524">
    <property type="term" value="F:ATP binding"/>
    <property type="evidence" value="ECO:0007669"/>
    <property type="project" value="UniProtKB-KW"/>
</dbReference>
<dbReference type="InterPro" id="IPR044492">
    <property type="entry name" value="P_typ_ATPase_HD_dom"/>
</dbReference>
<feature type="transmembrane region" description="Helical" evidence="15">
    <location>
        <begin position="64"/>
        <end position="82"/>
    </location>
</feature>
<feature type="domain" description="Cation-transporting P-type ATPase N-terminal" evidence="16">
    <location>
        <begin position="7"/>
        <end position="81"/>
    </location>
</feature>
<dbReference type="FunFam" id="1.20.1110.10:FF:000027">
    <property type="entry name" value="Calcium-transporting ATPase, putative"/>
    <property type="match status" value="1"/>
</dbReference>
<dbReference type="EMBL" id="JALJOV010001044">
    <property type="protein sequence ID" value="KAK9855774.1"/>
    <property type="molecule type" value="Genomic_DNA"/>
</dbReference>
<dbReference type="FunFam" id="3.40.50.1000:FF:000083">
    <property type="entry name" value="Sodium/potassium-transporting ATPase subunit alpha"/>
    <property type="match status" value="1"/>
</dbReference>
<keyword evidence="7" id="KW-0547">Nucleotide-binding</keyword>
<dbReference type="NCBIfam" id="TIGR01494">
    <property type="entry name" value="ATPase_P-type"/>
    <property type="match status" value="2"/>
</dbReference>
<evidence type="ECO:0000256" key="13">
    <source>
        <dbReference type="ARBA" id="ARBA00023065"/>
    </source>
</evidence>
<reference evidence="17 18" key="1">
    <citation type="journal article" date="2024" name="Nat. Commun.">
        <title>Phylogenomics reveals the evolutionary origins of lichenization in chlorophyte algae.</title>
        <authorList>
            <person name="Puginier C."/>
            <person name="Libourel C."/>
            <person name="Otte J."/>
            <person name="Skaloud P."/>
            <person name="Haon M."/>
            <person name="Grisel S."/>
            <person name="Petersen M."/>
            <person name="Berrin J.G."/>
            <person name="Delaux P.M."/>
            <person name="Dal Grande F."/>
            <person name="Keller J."/>
        </authorList>
    </citation>
    <scope>NUCLEOTIDE SEQUENCE [LARGE SCALE GENOMIC DNA]</scope>
    <source>
        <strain evidence="17 18">SAG 2523</strain>
    </source>
</reference>
<dbReference type="GO" id="GO:0046872">
    <property type="term" value="F:metal ion binding"/>
    <property type="evidence" value="ECO:0007669"/>
    <property type="project" value="UniProtKB-KW"/>
</dbReference>
<dbReference type="AlphaFoldDB" id="A0AAW1SSV7"/>
<evidence type="ECO:0000256" key="2">
    <source>
        <dbReference type="ARBA" id="ARBA00012790"/>
    </source>
</evidence>
<evidence type="ECO:0000259" key="16">
    <source>
        <dbReference type="SMART" id="SM00831"/>
    </source>
</evidence>
<dbReference type="InterPro" id="IPR023298">
    <property type="entry name" value="ATPase_P-typ_TM_dom_sf"/>
</dbReference>
<dbReference type="SFLD" id="SFLDS00003">
    <property type="entry name" value="Haloacid_Dehalogenase"/>
    <property type="match status" value="1"/>
</dbReference>
<evidence type="ECO:0000256" key="9">
    <source>
        <dbReference type="ARBA" id="ARBA00022840"/>
    </source>
</evidence>
<comment type="subcellular location">
    <subcellularLocation>
        <location evidence="1">Membrane</location>
        <topology evidence="1">Multi-pass membrane protein</topology>
    </subcellularLocation>
</comment>
<dbReference type="FunFam" id="3.40.1110.10:FF:000021">
    <property type="entry name" value="calcium-transporting ATPase, endoplasmic reticulum-type"/>
    <property type="match status" value="1"/>
</dbReference>
<dbReference type="GO" id="GO:0016887">
    <property type="term" value="F:ATP hydrolysis activity"/>
    <property type="evidence" value="ECO:0007669"/>
    <property type="project" value="InterPro"/>
</dbReference>
<dbReference type="SUPFAM" id="SSF56784">
    <property type="entry name" value="HAD-like"/>
    <property type="match status" value="1"/>
</dbReference>
<dbReference type="Pfam" id="PF00690">
    <property type="entry name" value="Cation_ATPase_N"/>
    <property type="match status" value="1"/>
</dbReference>
<dbReference type="GO" id="GO:0005388">
    <property type="term" value="F:P-type calcium transporter activity"/>
    <property type="evidence" value="ECO:0007669"/>
    <property type="project" value="UniProtKB-EC"/>
</dbReference>
<dbReference type="GO" id="GO:0016020">
    <property type="term" value="C:membrane"/>
    <property type="evidence" value="ECO:0007669"/>
    <property type="project" value="UniProtKB-SubCell"/>
</dbReference>
<dbReference type="InterPro" id="IPR018303">
    <property type="entry name" value="ATPase_P-typ_P_site"/>
</dbReference>
<evidence type="ECO:0000313" key="17">
    <source>
        <dbReference type="EMBL" id="KAK9855774.1"/>
    </source>
</evidence>
<evidence type="ECO:0000256" key="10">
    <source>
        <dbReference type="ARBA" id="ARBA00022842"/>
    </source>
</evidence>
<evidence type="ECO:0000256" key="3">
    <source>
        <dbReference type="ARBA" id="ARBA00022448"/>
    </source>
</evidence>
<evidence type="ECO:0000256" key="12">
    <source>
        <dbReference type="ARBA" id="ARBA00022989"/>
    </source>
</evidence>
<dbReference type="EC" id="7.2.2.10" evidence="2"/>
<dbReference type="SUPFAM" id="SSF81665">
    <property type="entry name" value="Calcium ATPase, transmembrane domain M"/>
    <property type="match status" value="1"/>
</dbReference>
<dbReference type="SUPFAM" id="SSF81660">
    <property type="entry name" value="Metal cation-transporting ATPase, ATP-binding domain N"/>
    <property type="match status" value="1"/>
</dbReference>
<dbReference type="InterPro" id="IPR001757">
    <property type="entry name" value="P_typ_ATPase"/>
</dbReference>
<feature type="non-terminal residue" evidence="17">
    <location>
        <position position="778"/>
    </location>
</feature>
<keyword evidence="8" id="KW-0106">Calcium</keyword>
<dbReference type="InterPro" id="IPR008250">
    <property type="entry name" value="ATPase_P-typ_transduc_dom_A_sf"/>
</dbReference>
<dbReference type="InterPro" id="IPR059000">
    <property type="entry name" value="ATPase_P-type_domA"/>
</dbReference>
<feature type="transmembrane region" description="Helical" evidence="15">
    <location>
        <begin position="312"/>
        <end position="339"/>
    </location>
</feature>
<evidence type="ECO:0000256" key="6">
    <source>
        <dbReference type="ARBA" id="ARBA00022723"/>
    </source>
</evidence>
<dbReference type="Pfam" id="PF13246">
    <property type="entry name" value="Cation_ATPase"/>
    <property type="match status" value="1"/>
</dbReference>
<organism evidence="17 18">
    <name type="scientific">Apatococcus fuscideae</name>
    <dbReference type="NCBI Taxonomy" id="2026836"/>
    <lineage>
        <taxon>Eukaryota</taxon>
        <taxon>Viridiplantae</taxon>
        <taxon>Chlorophyta</taxon>
        <taxon>core chlorophytes</taxon>
        <taxon>Trebouxiophyceae</taxon>
        <taxon>Chlorellales</taxon>
        <taxon>Chlorellaceae</taxon>
        <taxon>Apatococcus</taxon>
    </lineage>
</organism>
<dbReference type="FunFam" id="2.70.150.10:FF:000014">
    <property type="entry name" value="Calcium-transporting ATPase, putative"/>
    <property type="match status" value="1"/>
</dbReference>
<dbReference type="PRINTS" id="PR00119">
    <property type="entry name" value="CATATPASE"/>
</dbReference>
<dbReference type="Gene3D" id="1.20.1110.10">
    <property type="entry name" value="Calcium-transporting ATPase, transmembrane domain"/>
    <property type="match status" value="2"/>
</dbReference>
<dbReference type="InterPro" id="IPR036412">
    <property type="entry name" value="HAD-like_sf"/>
</dbReference>
<evidence type="ECO:0000256" key="7">
    <source>
        <dbReference type="ARBA" id="ARBA00022741"/>
    </source>
</evidence>
<evidence type="ECO:0000313" key="18">
    <source>
        <dbReference type="Proteomes" id="UP001485043"/>
    </source>
</evidence>
<evidence type="ECO:0000256" key="14">
    <source>
        <dbReference type="ARBA" id="ARBA00023136"/>
    </source>
</evidence>
<keyword evidence="9" id="KW-0067">ATP-binding</keyword>
<dbReference type="Gene3D" id="3.40.50.1000">
    <property type="entry name" value="HAD superfamily/HAD-like"/>
    <property type="match status" value="1"/>
</dbReference>
<dbReference type="Gene3D" id="3.40.1110.10">
    <property type="entry name" value="Calcium-transporting ATPase, cytoplasmic domain N"/>
    <property type="match status" value="1"/>
</dbReference>
<accession>A0AAW1SSV7</accession>
<keyword evidence="10" id="KW-0460">Magnesium</keyword>
<evidence type="ECO:0000256" key="4">
    <source>
        <dbReference type="ARBA" id="ARBA00022568"/>
    </source>
</evidence>
<evidence type="ECO:0000256" key="1">
    <source>
        <dbReference type="ARBA" id="ARBA00004141"/>
    </source>
</evidence>
<dbReference type="Proteomes" id="UP001485043">
    <property type="component" value="Unassembled WGS sequence"/>
</dbReference>
<dbReference type="SUPFAM" id="SSF81653">
    <property type="entry name" value="Calcium ATPase, transduction domain A"/>
    <property type="match status" value="1"/>
</dbReference>
<keyword evidence="12 15" id="KW-1133">Transmembrane helix</keyword>
<keyword evidence="14 15" id="KW-0472">Membrane</keyword>
<comment type="caution">
    <text evidence="17">The sequence shown here is derived from an EMBL/GenBank/DDBJ whole genome shotgun (WGS) entry which is preliminary data.</text>
</comment>
<proteinExistence type="predicted"/>
<protein>
    <recommendedName>
        <fullName evidence="2">P-type Ca(2+) transporter</fullName>
        <ecNumber evidence="2">7.2.2.10</ecNumber>
    </recommendedName>
</protein>
<keyword evidence="6" id="KW-0479">Metal-binding</keyword>
<feature type="transmembrane region" description="Helical" evidence="15">
    <location>
        <begin position="94"/>
        <end position="113"/>
    </location>
</feature>
<dbReference type="InterPro" id="IPR023214">
    <property type="entry name" value="HAD_sf"/>
</dbReference>
<keyword evidence="11" id="KW-1278">Translocase</keyword>
<dbReference type="SFLD" id="SFLDG00002">
    <property type="entry name" value="C1.7:_P-type_atpase_like"/>
    <property type="match status" value="1"/>
</dbReference>
<evidence type="ECO:0000256" key="11">
    <source>
        <dbReference type="ARBA" id="ARBA00022967"/>
    </source>
</evidence>
<evidence type="ECO:0000256" key="5">
    <source>
        <dbReference type="ARBA" id="ARBA00022692"/>
    </source>
</evidence>
<keyword evidence="13" id="KW-0406">Ion transport</keyword>
<dbReference type="PANTHER" id="PTHR42861">
    <property type="entry name" value="CALCIUM-TRANSPORTING ATPASE"/>
    <property type="match status" value="1"/>
</dbReference>
<dbReference type="InterPro" id="IPR004014">
    <property type="entry name" value="ATPase_P-typ_cation-transptr_N"/>
</dbReference>
<gene>
    <name evidence="17" type="ORF">WJX84_009444</name>
</gene>
<sequence length="778" mass="84521">MLETIFPAWARSAEETAAHHQVDVHTGLDQSSIEPRREKYGYNELRKQPPTPLWKQALAQFDDMLVKVLLLAAFISLVIAYLEGAAEEEGIGAYVEPGVILLILFINAVVGVWQESNAEKALEALKEMQSDTAHVLRDGHWISDLPARDLVPGDIVQVHVGDKLPADVRVVSIKTATLRVEQASLTGEPVSILKGVEAHADEECDLHDKDCMLFASTAVANGNCIGIVNSTGMMTEIGKIQKQIQDASEEDDDTPLKIKLDEFGEALARIIFWICVTVWVINYHHFLSWERAPGSILPDWGSVRFSAAKCTYYFKIAVALAVAAIPEGLPAVITTCLALGTRKMAKRHAIVRKLPSVETLGCTTVICSDKTGTLTTNHMSAVKLVTLGSSTKDLQEWVVEGTTYDPAKGHVRGLEQLQKNMEVIAENCAINNEAGIECRGGHYRAVGGNTEAALIVLAEKLGVADRSENEHLAQLRNQDPERHSSTVCSHYHSRAKTLATLEFDRNRKSMSTIVSSEGPASSGGSNNMRVTRQAARGQSGTQLLVKGAAEFMLQRCSHVMLADGTVEPLEQSVRSRLQSSIDGMAGDALRCLAFALKEDLGELSGYNGESHPGHRLLLDNKFYPDIESNMTWLGVAGLRDPPRPEVAGAIQECYRAGIRVMVITGDNKLTAEAICREIGIFSTEQDISKTSITSKAFAQMSTQQQKDFLQGSSGRCFSRAEPKHKQDLVRLLKEMGQVCAMTGDGVNDAPALKLADIGVAMGIAGTEVAKEAADMVLA</sequence>
<dbReference type="InterPro" id="IPR023299">
    <property type="entry name" value="ATPase_P-typ_cyto_dom_N"/>
</dbReference>
<dbReference type="Pfam" id="PF00122">
    <property type="entry name" value="E1-E2_ATPase"/>
    <property type="match status" value="1"/>
</dbReference>
<keyword evidence="3" id="KW-0813">Transport</keyword>
<name>A0AAW1SSV7_9CHLO</name>
<dbReference type="PROSITE" id="PS00154">
    <property type="entry name" value="ATPASE_E1_E2"/>
    <property type="match status" value="1"/>
</dbReference>
<dbReference type="Gene3D" id="2.70.150.10">
    <property type="entry name" value="Calcium-transporting ATPase, cytoplasmic transduction domain A"/>
    <property type="match status" value="1"/>
</dbReference>
<evidence type="ECO:0000256" key="8">
    <source>
        <dbReference type="ARBA" id="ARBA00022837"/>
    </source>
</evidence>
<keyword evidence="18" id="KW-1185">Reference proteome</keyword>
<evidence type="ECO:0000256" key="15">
    <source>
        <dbReference type="SAM" id="Phobius"/>
    </source>
</evidence>
<keyword evidence="5 15" id="KW-0812">Transmembrane</keyword>
<keyword evidence="4" id="KW-0109">Calcium transport</keyword>